<comment type="caution">
    <text evidence="3">The sequence shown here is derived from an EMBL/GenBank/DDBJ whole genome shotgun (WGS) entry which is preliminary data.</text>
</comment>
<dbReference type="Pfam" id="PF13308">
    <property type="entry name" value="YARHG"/>
    <property type="match status" value="1"/>
</dbReference>
<dbReference type="SMART" id="SM01324">
    <property type="entry name" value="YARHG"/>
    <property type="match status" value="1"/>
</dbReference>
<evidence type="ECO:0000259" key="2">
    <source>
        <dbReference type="SMART" id="SM01324"/>
    </source>
</evidence>
<evidence type="ECO:0000313" key="4">
    <source>
        <dbReference type="Proteomes" id="UP000275719"/>
    </source>
</evidence>
<reference evidence="3 4" key="1">
    <citation type="submission" date="2018-11" db="EMBL/GenBank/DDBJ databases">
        <title>Flavobacterium sp. nov., YIM 102701-2 draft genome.</title>
        <authorList>
            <person name="Li G."/>
            <person name="Jiang Y."/>
        </authorList>
    </citation>
    <scope>NUCLEOTIDE SEQUENCE [LARGE SCALE GENOMIC DNA]</scope>
    <source>
        <strain evidence="3 4">YIM 102701-2</strain>
    </source>
</reference>
<name>A0A3P3W7V9_9FLAO</name>
<keyword evidence="4" id="KW-1185">Reference proteome</keyword>
<feature type="domain" description="YARHG" evidence="2">
    <location>
        <begin position="21"/>
        <end position="102"/>
    </location>
</feature>
<dbReference type="OrthoDB" id="8750305at2"/>
<evidence type="ECO:0000256" key="1">
    <source>
        <dbReference type="SAM" id="Coils"/>
    </source>
</evidence>
<dbReference type="InterPro" id="IPR025582">
    <property type="entry name" value="YARHG_dom"/>
</dbReference>
<dbReference type="Gene3D" id="1.20.58.1690">
    <property type="match status" value="1"/>
</dbReference>
<dbReference type="Proteomes" id="UP000275719">
    <property type="component" value="Unassembled WGS sequence"/>
</dbReference>
<dbReference type="AlphaFoldDB" id="A0A3P3W7V9"/>
<proteinExistence type="predicted"/>
<dbReference type="RefSeq" id="WP_125018519.1">
    <property type="nucleotide sequence ID" value="NZ_RQVQ01000011.1"/>
</dbReference>
<accession>A0A3P3W7V9</accession>
<feature type="coiled-coil region" evidence="1">
    <location>
        <begin position="94"/>
        <end position="121"/>
    </location>
</feature>
<gene>
    <name evidence="3" type="ORF">EG240_06155</name>
</gene>
<organism evidence="3 4">
    <name type="scientific">Paenimyroides tangerinum</name>
    <dbReference type="NCBI Taxonomy" id="2488728"/>
    <lineage>
        <taxon>Bacteria</taxon>
        <taxon>Pseudomonadati</taxon>
        <taxon>Bacteroidota</taxon>
        <taxon>Flavobacteriia</taxon>
        <taxon>Flavobacteriales</taxon>
        <taxon>Flavobacteriaceae</taxon>
        <taxon>Paenimyroides</taxon>
    </lineage>
</organism>
<evidence type="ECO:0000313" key="3">
    <source>
        <dbReference type="EMBL" id="RRJ91251.1"/>
    </source>
</evidence>
<dbReference type="InterPro" id="IPR038434">
    <property type="entry name" value="YARHG_sf"/>
</dbReference>
<protein>
    <submittedName>
        <fullName evidence="3">YARHG domain-containing protein</fullName>
    </submittedName>
</protein>
<keyword evidence="1" id="KW-0175">Coiled coil</keyword>
<sequence>MKNEVLLVLFLAVNCINAQEIKNCSTCSKQLLKIEQIQNLGVEELQFLINDLYARKGYAFLKPEVYYYFEDQEWYKPIGNNDKLKFDKTEQQNIDFLQKKIDVLKSERNQLLTEINNFKIACLNDDERILKTNFDFSEDIFVEDDSYNYLKDILKNIKIENLGWSKNTALYSLTVDNIECTKNYKIKIEDEKVFMFYDFVLGSKEENSIIYQSKNYVKFNYVWRFEWKNNKLQFIDMEVSN</sequence>
<dbReference type="EMBL" id="RQVQ01000011">
    <property type="protein sequence ID" value="RRJ91251.1"/>
    <property type="molecule type" value="Genomic_DNA"/>
</dbReference>